<evidence type="ECO:0008006" key="4">
    <source>
        <dbReference type="Google" id="ProtNLM"/>
    </source>
</evidence>
<dbReference type="Proteomes" id="UP001055247">
    <property type="component" value="Unassembled WGS sequence"/>
</dbReference>
<comment type="caution">
    <text evidence="2">The sequence shown here is derived from an EMBL/GenBank/DDBJ whole genome shotgun (WGS) entry which is preliminary data.</text>
</comment>
<keyword evidence="3" id="KW-1185">Reference proteome</keyword>
<reference evidence="2" key="1">
    <citation type="journal article" date="2016" name="Front. Microbiol.">
        <title>Genome Sequence of the Piezophilic, Mesophilic Sulfate-Reducing Bacterium Desulfovibrio indicus J2T.</title>
        <authorList>
            <person name="Cao J."/>
            <person name="Maignien L."/>
            <person name="Shao Z."/>
            <person name="Alain K."/>
            <person name="Jebbar M."/>
        </authorList>
    </citation>
    <scope>NUCLEOTIDE SEQUENCE</scope>
    <source>
        <strain evidence="2">DSM 16372</strain>
    </source>
</reference>
<protein>
    <recommendedName>
        <fullName evidence="4">DUF2397 domain-containing protein</fullName>
    </recommendedName>
</protein>
<name>A0AAV4ZVA2_9HYPH</name>
<reference evidence="2" key="2">
    <citation type="submission" date="2021-08" db="EMBL/GenBank/DDBJ databases">
        <authorList>
            <person name="Tani A."/>
            <person name="Ola A."/>
            <person name="Ogura Y."/>
            <person name="Katsura K."/>
            <person name="Hayashi T."/>
        </authorList>
    </citation>
    <scope>NUCLEOTIDE SEQUENCE</scope>
    <source>
        <strain evidence="2">DSM 16372</strain>
    </source>
</reference>
<evidence type="ECO:0000313" key="2">
    <source>
        <dbReference type="EMBL" id="GJD92026.1"/>
    </source>
</evidence>
<accession>A0AAV4ZVA2</accession>
<dbReference type="AlphaFoldDB" id="A0AAV4ZVA2"/>
<sequence length="458" mass="47440">MHPAPVVPASRAGSSPTQTDAGELATAWRTIATLSHPATRHTVDATMENLHAAFVAGGIRATRIAALRRAIRKDLRQVWDDGIVLPLARSRAAADRALLRALPGAFAPADHAQVRDALLRAARWIPEDGASARAHVERALRFLDCLPAVLRASDELEALAFTVAPEARQAAALMADAGEASRAAQAASAGRRLRAALAKGLPPLVEAVADALYREALGASAGQRFRHAAAVLRALPAPGARRSDRDGPAWRRRLADALARDIVDAELGPALGRLLRRHRGLAVGPASYAAGEGLDGAVAITVTRTAVRLVLSARFDLRAGGIELSVAAVLPGGGAARVSDAAADTLLDASVPAELDTAAHRVMRRLTRGDDLPDLPLGLSGEGDLVVGGLAGRAPRPGFLERLVAIADAEGAGLRIAPADDAQLTAALAALGFAWAEGRGQPFMSREPVGPAAAYRAG</sequence>
<evidence type="ECO:0000256" key="1">
    <source>
        <dbReference type="SAM" id="MobiDB-lite"/>
    </source>
</evidence>
<gene>
    <name evidence="2" type="ORF">BHAOGJBA_5579</name>
</gene>
<organism evidence="2 3">
    <name type="scientific">Methylobacterium hispanicum</name>
    <dbReference type="NCBI Taxonomy" id="270350"/>
    <lineage>
        <taxon>Bacteria</taxon>
        <taxon>Pseudomonadati</taxon>
        <taxon>Pseudomonadota</taxon>
        <taxon>Alphaproteobacteria</taxon>
        <taxon>Hyphomicrobiales</taxon>
        <taxon>Methylobacteriaceae</taxon>
        <taxon>Methylobacterium</taxon>
    </lineage>
</organism>
<proteinExistence type="predicted"/>
<dbReference type="EMBL" id="BPQO01000035">
    <property type="protein sequence ID" value="GJD92026.1"/>
    <property type="molecule type" value="Genomic_DNA"/>
</dbReference>
<evidence type="ECO:0000313" key="3">
    <source>
        <dbReference type="Proteomes" id="UP001055247"/>
    </source>
</evidence>
<feature type="region of interest" description="Disordered" evidence="1">
    <location>
        <begin position="1"/>
        <end position="21"/>
    </location>
</feature>